<proteinExistence type="predicted"/>
<name>A0AAD8H7M3_9APIA</name>
<dbReference type="AlphaFoldDB" id="A0AAD8H7M3"/>
<accession>A0AAD8H7M3</accession>
<reference evidence="1" key="2">
    <citation type="submission" date="2023-05" db="EMBL/GenBank/DDBJ databases">
        <authorList>
            <person name="Schelkunov M.I."/>
        </authorList>
    </citation>
    <scope>NUCLEOTIDE SEQUENCE</scope>
    <source>
        <strain evidence="1">Hsosn_3</strain>
        <tissue evidence="1">Leaf</tissue>
    </source>
</reference>
<keyword evidence="2" id="KW-1185">Reference proteome</keyword>
<evidence type="ECO:0000313" key="2">
    <source>
        <dbReference type="Proteomes" id="UP001237642"/>
    </source>
</evidence>
<evidence type="ECO:0000313" key="1">
    <source>
        <dbReference type="EMBL" id="KAK1361896.1"/>
    </source>
</evidence>
<gene>
    <name evidence="1" type="ORF">POM88_046370</name>
</gene>
<dbReference type="EMBL" id="JAUIZM010000010">
    <property type="protein sequence ID" value="KAK1361896.1"/>
    <property type="molecule type" value="Genomic_DNA"/>
</dbReference>
<comment type="caution">
    <text evidence="1">The sequence shown here is derived from an EMBL/GenBank/DDBJ whole genome shotgun (WGS) entry which is preliminary data.</text>
</comment>
<dbReference type="Proteomes" id="UP001237642">
    <property type="component" value="Unassembled WGS sequence"/>
</dbReference>
<organism evidence="1 2">
    <name type="scientific">Heracleum sosnowskyi</name>
    <dbReference type="NCBI Taxonomy" id="360622"/>
    <lineage>
        <taxon>Eukaryota</taxon>
        <taxon>Viridiplantae</taxon>
        <taxon>Streptophyta</taxon>
        <taxon>Embryophyta</taxon>
        <taxon>Tracheophyta</taxon>
        <taxon>Spermatophyta</taxon>
        <taxon>Magnoliopsida</taxon>
        <taxon>eudicotyledons</taxon>
        <taxon>Gunneridae</taxon>
        <taxon>Pentapetalae</taxon>
        <taxon>asterids</taxon>
        <taxon>campanulids</taxon>
        <taxon>Apiales</taxon>
        <taxon>Apiaceae</taxon>
        <taxon>Apioideae</taxon>
        <taxon>apioid superclade</taxon>
        <taxon>Tordylieae</taxon>
        <taxon>Tordyliinae</taxon>
        <taxon>Heracleum</taxon>
    </lineage>
</organism>
<protein>
    <submittedName>
        <fullName evidence="1">Uncharacterized protein</fullName>
    </submittedName>
</protein>
<sequence>MPRSSKGFDVYSSRLPQVGTWKTDERCKDAALTQNLKLVQSGPYSNISSVFSGFDNSEHNAHELLSAGYSLVKEAEKFSRLASTNMGYIILYVPNPVLIIIDVQPKESGIPTKAYCALEEVKEVVKEGDEKLRQD</sequence>
<reference evidence="1" key="1">
    <citation type="submission" date="2023-02" db="EMBL/GenBank/DDBJ databases">
        <title>Genome of toxic invasive species Heracleum sosnowskyi carries increased number of genes despite the absence of recent whole-genome duplications.</title>
        <authorList>
            <person name="Schelkunov M."/>
            <person name="Shtratnikova V."/>
            <person name="Makarenko M."/>
            <person name="Klepikova A."/>
            <person name="Omelchenko D."/>
            <person name="Novikova G."/>
            <person name="Obukhova E."/>
            <person name="Bogdanov V."/>
            <person name="Penin A."/>
            <person name="Logacheva M."/>
        </authorList>
    </citation>
    <scope>NUCLEOTIDE SEQUENCE</scope>
    <source>
        <strain evidence="1">Hsosn_3</strain>
        <tissue evidence="1">Leaf</tissue>
    </source>
</reference>